<dbReference type="PANTHER" id="PTHR34289:SF8">
    <property type="entry name" value="DUF819 DOMAIN-CONTAINING PROTEIN"/>
    <property type="match status" value="1"/>
</dbReference>
<keyword evidence="1" id="KW-0472">Membrane</keyword>
<feature type="transmembrane region" description="Helical" evidence="1">
    <location>
        <begin position="68"/>
        <end position="87"/>
    </location>
</feature>
<dbReference type="PANTHER" id="PTHR34289">
    <property type="entry name" value="PROTEIN, PUTATIVE (DUF819)-RELATED"/>
    <property type="match status" value="1"/>
</dbReference>
<dbReference type="OrthoDB" id="653763at2"/>
<keyword evidence="1" id="KW-1133">Transmembrane helix</keyword>
<dbReference type="InterPro" id="IPR008537">
    <property type="entry name" value="DUF819"/>
</dbReference>
<proteinExistence type="predicted"/>
<feature type="transmembrane region" description="Helical" evidence="1">
    <location>
        <begin position="162"/>
        <end position="185"/>
    </location>
</feature>
<gene>
    <name evidence="2" type="ORF">GRI36_04790</name>
</gene>
<feature type="transmembrane region" description="Helical" evidence="1">
    <location>
        <begin position="262"/>
        <end position="281"/>
    </location>
</feature>
<name>A0A6I4SKF2_9SPHN</name>
<reference evidence="2 3" key="1">
    <citation type="submission" date="2019-12" db="EMBL/GenBank/DDBJ databases">
        <title>Genomic-based taxomic classification of the family Erythrobacteraceae.</title>
        <authorList>
            <person name="Xu L."/>
        </authorList>
    </citation>
    <scope>NUCLEOTIDE SEQUENCE [LARGE SCALE GENOMIC DNA]</scope>
    <source>
        <strain evidence="2 3">JCM 17802</strain>
    </source>
</reference>
<evidence type="ECO:0000313" key="2">
    <source>
        <dbReference type="EMBL" id="MXO56193.1"/>
    </source>
</evidence>
<evidence type="ECO:0000256" key="1">
    <source>
        <dbReference type="SAM" id="Phobius"/>
    </source>
</evidence>
<dbReference type="AlphaFoldDB" id="A0A6I4SKF2"/>
<feature type="transmembrane region" description="Helical" evidence="1">
    <location>
        <begin position="373"/>
        <end position="397"/>
    </location>
</feature>
<feature type="transmembrane region" description="Helical" evidence="1">
    <location>
        <begin position="317"/>
        <end position="339"/>
    </location>
</feature>
<comment type="caution">
    <text evidence="2">The sequence shown here is derived from an EMBL/GenBank/DDBJ whole genome shotgun (WGS) entry which is preliminary data.</text>
</comment>
<organism evidence="2 3">
    <name type="scientific">Pontixanthobacter gangjinensis</name>
    <dbReference type="NCBI Taxonomy" id="1028742"/>
    <lineage>
        <taxon>Bacteria</taxon>
        <taxon>Pseudomonadati</taxon>
        <taxon>Pseudomonadota</taxon>
        <taxon>Alphaproteobacteria</taxon>
        <taxon>Sphingomonadales</taxon>
        <taxon>Erythrobacteraceae</taxon>
        <taxon>Pontixanthobacter</taxon>
    </lineage>
</organism>
<evidence type="ECO:0000313" key="3">
    <source>
        <dbReference type="Proteomes" id="UP000468943"/>
    </source>
</evidence>
<keyword evidence="1" id="KW-0812">Transmembrane</keyword>
<keyword evidence="3" id="KW-1185">Reference proteome</keyword>
<feature type="transmembrane region" description="Helical" evidence="1">
    <location>
        <begin position="6"/>
        <end position="22"/>
    </location>
</feature>
<dbReference type="Pfam" id="PF05684">
    <property type="entry name" value="DUF819"/>
    <property type="match status" value="1"/>
</dbReference>
<protein>
    <submittedName>
        <fullName evidence="2">DUF819 family protein</fullName>
    </submittedName>
</protein>
<dbReference type="Proteomes" id="UP000468943">
    <property type="component" value="Unassembled WGS sequence"/>
</dbReference>
<feature type="transmembrane region" description="Helical" evidence="1">
    <location>
        <begin position="34"/>
        <end position="56"/>
    </location>
</feature>
<accession>A0A6I4SKF2</accession>
<dbReference type="RefSeq" id="WP_160597419.1">
    <property type="nucleotide sequence ID" value="NZ_WTYS01000001.1"/>
</dbReference>
<feature type="transmembrane region" description="Helical" evidence="1">
    <location>
        <begin position="293"/>
        <end position="311"/>
    </location>
</feature>
<feature type="transmembrane region" description="Helical" evidence="1">
    <location>
        <begin position="224"/>
        <end position="250"/>
    </location>
</feature>
<sequence>MITDDRVILGLLAAVLAFVFFTRDREGWNKFYTFIPIILVCYLVPSLMVTFGLINVDDSNLWTIAKDYFLPAALFLMTISIDLKGVLGLGSKALIMFFTATIGIIIGGPIALWIVAQFDPGVIGTGNDAAWRGLATLAGSWIGGGANQTAMLEVYKFNPENYSALIAVDIIVANIWMAFLLYGAGNSKRIDGWLKADSSAIDRLRDKMAQYTASTERVASSNDYVLLFGATFAVVGLCHLGGTYLGGYFAGLWGDDHTLASSFFWVVIISTTLGMAASFTRARSLEGIGASKFGTVFIFLLVAVIGTKMNILKIADAPSFMAIGIIWMLIHTILLLVVARIIRAPFFFVAVGSKANVGGAASAPVLAAAFHPALAPVGVLLAVLGYAVGTYGAILCAEMMGLIG</sequence>
<feature type="transmembrane region" description="Helical" evidence="1">
    <location>
        <begin position="94"/>
        <end position="116"/>
    </location>
</feature>
<feature type="transmembrane region" description="Helical" evidence="1">
    <location>
        <begin position="346"/>
        <end position="367"/>
    </location>
</feature>
<dbReference type="EMBL" id="WTYS01000001">
    <property type="protein sequence ID" value="MXO56193.1"/>
    <property type="molecule type" value="Genomic_DNA"/>
</dbReference>